<dbReference type="Proteomes" id="UP001153636">
    <property type="component" value="Chromosome 15"/>
</dbReference>
<organism evidence="2 3">
    <name type="scientific">Psylliodes chrysocephalus</name>
    <dbReference type="NCBI Taxonomy" id="3402493"/>
    <lineage>
        <taxon>Eukaryota</taxon>
        <taxon>Metazoa</taxon>
        <taxon>Ecdysozoa</taxon>
        <taxon>Arthropoda</taxon>
        <taxon>Hexapoda</taxon>
        <taxon>Insecta</taxon>
        <taxon>Pterygota</taxon>
        <taxon>Neoptera</taxon>
        <taxon>Endopterygota</taxon>
        <taxon>Coleoptera</taxon>
        <taxon>Polyphaga</taxon>
        <taxon>Cucujiformia</taxon>
        <taxon>Chrysomeloidea</taxon>
        <taxon>Chrysomelidae</taxon>
        <taxon>Galerucinae</taxon>
        <taxon>Alticini</taxon>
        <taxon>Psylliodes</taxon>
    </lineage>
</organism>
<feature type="chain" id="PRO_5040495071" description="Protein TsetseEP domain-containing protein" evidence="1">
    <location>
        <begin position="21"/>
        <end position="231"/>
    </location>
</feature>
<evidence type="ECO:0008006" key="4">
    <source>
        <dbReference type="Google" id="ProtNLM"/>
    </source>
</evidence>
<evidence type="ECO:0000256" key="1">
    <source>
        <dbReference type="SAM" id="SignalP"/>
    </source>
</evidence>
<keyword evidence="3" id="KW-1185">Reference proteome</keyword>
<evidence type="ECO:0000313" key="3">
    <source>
        <dbReference type="Proteomes" id="UP001153636"/>
    </source>
</evidence>
<evidence type="ECO:0000313" key="2">
    <source>
        <dbReference type="EMBL" id="CAH1103776.1"/>
    </source>
</evidence>
<accession>A0A9P0GAD2</accession>
<dbReference type="EMBL" id="OV651827">
    <property type="protein sequence ID" value="CAH1103776.1"/>
    <property type="molecule type" value="Genomic_DNA"/>
</dbReference>
<reference evidence="2" key="1">
    <citation type="submission" date="2022-01" db="EMBL/GenBank/DDBJ databases">
        <authorList>
            <person name="King R."/>
        </authorList>
    </citation>
    <scope>NUCLEOTIDE SEQUENCE</scope>
</reference>
<dbReference type="OrthoDB" id="6778706at2759"/>
<dbReference type="AlphaFoldDB" id="A0A9P0GAD2"/>
<protein>
    <recommendedName>
        <fullName evidence="4">Protein TsetseEP domain-containing protein</fullName>
    </recommendedName>
</protein>
<sequence length="231" mass="26876">MNSLNILALTLCIFLPIYQAFPYNIEEEYELKYLQVKNQIQTVVKEYTEDLVLAQERQKFLVTTAEQSLEKEIEQLNQYIKETTIKAERESKDISHCITDEDIINKLSSNIEKLETCHMQPSLDFLQKELNYFMDQYNTFSDMVATCIENEEQVTFGTTVIDGRHPCVDKNISEIELRMSVVEQLSSLLLENGYNSCLNCLKNQIPEVDKEIISFARNYANCVDEIFGTEY</sequence>
<gene>
    <name evidence="2" type="ORF">PSYICH_LOCUS4718</name>
</gene>
<name>A0A9P0GAD2_9CUCU</name>
<keyword evidence="1" id="KW-0732">Signal</keyword>
<proteinExistence type="predicted"/>
<feature type="signal peptide" evidence="1">
    <location>
        <begin position="1"/>
        <end position="20"/>
    </location>
</feature>